<gene>
    <name evidence="1" type="ORF">GCM10017083_14150</name>
</gene>
<dbReference type="RefSeq" id="WP_189988253.1">
    <property type="nucleotide sequence ID" value="NZ_BMZS01000003.1"/>
</dbReference>
<dbReference type="Proteomes" id="UP000630353">
    <property type="component" value="Unassembled WGS sequence"/>
</dbReference>
<evidence type="ECO:0000313" key="2">
    <source>
        <dbReference type="Proteomes" id="UP000630353"/>
    </source>
</evidence>
<proteinExistence type="predicted"/>
<dbReference type="EMBL" id="BMZS01000003">
    <property type="protein sequence ID" value="GHD45745.1"/>
    <property type="molecule type" value="Genomic_DNA"/>
</dbReference>
<organism evidence="1 2">
    <name type="scientific">Thalassobaculum fulvum</name>
    <dbReference type="NCBI Taxonomy" id="1633335"/>
    <lineage>
        <taxon>Bacteria</taxon>
        <taxon>Pseudomonadati</taxon>
        <taxon>Pseudomonadota</taxon>
        <taxon>Alphaproteobacteria</taxon>
        <taxon>Rhodospirillales</taxon>
        <taxon>Thalassobaculaceae</taxon>
        <taxon>Thalassobaculum</taxon>
    </lineage>
</organism>
<protein>
    <submittedName>
        <fullName evidence="1">Uncharacterized protein</fullName>
    </submittedName>
</protein>
<keyword evidence="2" id="KW-1185">Reference proteome</keyword>
<reference evidence="1" key="1">
    <citation type="journal article" date="2014" name="Int. J. Syst. Evol. Microbiol.">
        <title>Complete genome sequence of Corynebacterium casei LMG S-19264T (=DSM 44701T), isolated from a smear-ripened cheese.</title>
        <authorList>
            <consortium name="US DOE Joint Genome Institute (JGI-PGF)"/>
            <person name="Walter F."/>
            <person name="Albersmeier A."/>
            <person name="Kalinowski J."/>
            <person name="Ruckert C."/>
        </authorList>
    </citation>
    <scope>NUCLEOTIDE SEQUENCE</scope>
    <source>
        <strain evidence="1">KCTC 42651</strain>
    </source>
</reference>
<name>A0A919CP56_9PROT</name>
<reference evidence="1" key="2">
    <citation type="submission" date="2020-09" db="EMBL/GenBank/DDBJ databases">
        <authorList>
            <person name="Sun Q."/>
            <person name="Kim S."/>
        </authorList>
    </citation>
    <scope>NUCLEOTIDE SEQUENCE</scope>
    <source>
        <strain evidence="1">KCTC 42651</strain>
    </source>
</reference>
<sequence>MTAAGDFWLSSGFRLLDRDGAGDEAGRLRLTPAFVAAYWRRPEVAPVEESCDRERALHEALLADPMRRVTDAELRALADPDAADNYRAVLRFRDFLARFPTIEAAYLHVARNGGIDFPPMFVDHMAHVVLRAALDGTADPFRVRAGELFFRPQRVTLGDDRIMVADQAVVDLQAQAGRALEAGGQGPMVEIDVLGEENRDEYWERSDGFDTAVDIAFPQPGLDGLARALEAWVAHLAGVVCRIAPLRRIDDERWVWHIGLDRDANAILNALYEGRTLGDEQLRQILALFRMEIDDTAAVRDTVAGRPIYLGLAMGSDGVIRMKPQNIIANLPLKPTS</sequence>
<comment type="caution">
    <text evidence="1">The sequence shown here is derived from an EMBL/GenBank/DDBJ whole genome shotgun (WGS) entry which is preliminary data.</text>
</comment>
<dbReference type="Pfam" id="PF19879">
    <property type="entry name" value="DUF6352"/>
    <property type="match status" value="1"/>
</dbReference>
<dbReference type="InterPro" id="IPR045932">
    <property type="entry name" value="DUF6352"/>
</dbReference>
<dbReference type="AlphaFoldDB" id="A0A919CP56"/>
<accession>A0A919CP56</accession>
<evidence type="ECO:0000313" key="1">
    <source>
        <dbReference type="EMBL" id="GHD45745.1"/>
    </source>
</evidence>